<evidence type="ECO:0000313" key="2">
    <source>
        <dbReference type="EMBL" id="QGY43245.1"/>
    </source>
</evidence>
<dbReference type="AlphaFoldDB" id="A0A6I6JK78"/>
<evidence type="ECO:0000313" key="3">
    <source>
        <dbReference type="Proteomes" id="UP000428260"/>
    </source>
</evidence>
<reference evidence="2 3" key="1">
    <citation type="submission" date="2019-11" db="EMBL/GenBank/DDBJ databases">
        <authorList>
            <person name="Zheng R.K."/>
            <person name="Sun C.M."/>
        </authorList>
    </citation>
    <scope>NUCLEOTIDE SEQUENCE [LARGE SCALE GENOMIC DNA]</scope>
    <source>
        <strain evidence="2 3">WC007</strain>
    </source>
</reference>
<dbReference type="Proteomes" id="UP000428260">
    <property type="component" value="Chromosome"/>
</dbReference>
<keyword evidence="3" id="KW-1185">Reference proteome</keyword>
<sequence length="235" mass="27651">MDGYTELTTYRYERKFIAEGSSGPAAEAVVKRNSAFFVPAFVPRRVNNIYFDTPGLDCYFDNLFGHGDRWKVRLRWYDNQFGEIASPILEFKIKKGLTGTKKSYPVPSFLFDERFFDSSTLKQLFSEAGLPLEVSEKLKGLQPVLFNSYFRNYFTTLDKKFRITTDTEMEYYNLRPTWNNLQHSCKERLKTVIELKYDQEFDREAEKISNQFPFRLDKNSKFVAGMSHFKNEIAL</sequence>
<dbReference type="EMBL" id="CP046401">
    <property type="protein sequence ID" value="QGY43245.1"/>
    <property type="molecule type" value="Genomic_DNA"/>
</dbReference>
<dbReference type="InterPro" id="IPR018966">
    <property type="entry name" value="VTC_domain"/>
</dbReference>
<name>A0A6I6JK78_9BACT</name>
<feature type="domain" description="VTC" evidence="1">
    <location>
        <begin position="44"/>
        <end position="228"/>
    </location>
</feature>
<dbReference type="Gene3D" id="3.20.100.30">
    <property type="entry name" value="VTC, catalytic tunnel domain"/>
    <property type="match status" value="1"/>
</dbReference>
<accession>A0A6I6JK78</accession>
<dbReference type="RefSeq" id="WP_158864185.1">
    <property type="nucleotide sequence ID" value="NZ_CP046401.1"/>
</dbReference>
<dbReference type="InterPro" id="IPR042267">
    <property type="entry name" value="VTC_sf"/>
</dbReference>
<proteinExistence type="predicted"/>
<protein>
    <submittedName>
        <fullName evidence="2">VTC domain-containing protein</fullName>
    </submittedName>
</protein>
<dbReference type="KEGG" id="mcos:GM418_06105"/>
<dbReference type="Pfam" id="PF09359">
    <property type="entry name" value="VTC"/>
    <property type="match status" value="1"/>
</dbReference>
<evidence type="ECO:0000259" key="1">
    <source>
        <dbReference type="Pfam" id="PF09359"/>
    </source>
</evidence>
<dbReference type="GO" id="GO:0006799">
    <property type="term" value="P:polyphosphate biosynthetic process"/>
    <property type="evidence" value="ECO:0007669"/>
    <property type="project" value="UniProtKB-ARBA"/>
</dbReference>
<organism evidence="2 3">
    <name type="scientific">Maribellus comscasis</name>
    <dbReference type="NCBI Taxonomy" id="2681766"/>
    <lineage>
        <taxon>Bacteria</taxon>
        <taxon>Pseudomonadati</taxon>
        <taxon>Bacteroidota</taxon>
        <taxon>Bacteroidia</taxon>
        <taxon>Marinilabiliales</taxon>
        <taxon>Prolixibacteraceae</taxon>
        <taxon>Maribellus</taxon>
    </lineage>
</organism>
<gene>
    <name evidence="2" type="ORF">GM418_06105</name>
</gene>